<gene>
    <name evidence="1" type="ORF">B0J15DRAFT_31516</name>
</gene>
<protein>
    <submittedName>
        <fullName evidence="1">Uncharacterized protein</fullName>
    </submittedName>
</protein>
<dbReference type="AlphaFoldDB" id="A0A9P9L8M8"/>
<evidence type="ECO:0000313" key="1">
    <source>
        <dbReference type="EMBL" id="KAH7276041.1"/>
    </source>
</evidence>
<keyword evidence="2" id="KW-1185">Reference proteome</keyword>
<reference evidence="1" key="1">
    <citation type="journal article" date="2021" name="Nat. Commun.">
        <title>Genetic determinants of endophytism in the Arabidopsis root mycobiome.</title>
        <authorList>
            <person name="Mesny F."/>
            <person name="Miyauchi S."/>
            <person name="Thiergart T."/>
            <person name="Pickel B."/>
            <person name="Atanasova L."/>
            <person name="Karlsson M."/>
            <person name="Huettel B."/>
            <person name="Barry K.W."/>
            <person name="Haridas S."/>
            <person name="Chen C."/>
            <person name="Bauer D."/>
            <person name="Andreopoulos W."/>
            <person name="Pangilinan J."/>
            <person name="LaButti K."/>
            <person name="Riley R."/>
            <person name="Lipzen A."/>
            <person name="Clum A."/>
            <person name="Drula E."/>
            <person name="Henrissat B."/>
            <person name="Kohler A."/>
            <person name="Grigoriev I.V."/>
            <person name="Martin F.M."/>
            <person name="Hacquard S."/>
        </authorList>
    </citation>
    <scope>NUCLEOTIDE SEQUENCE</scope>
    <source>
        <strain evidence="1">FSSC 5 MPI-SDFR-AT-0091</strain>
    </source>
</reference>
<sequence>MTRLLESLTNMRQLGEEPTIVHCNPSPAVTDSLLASRAKETTPGLLLSLLRRREGKGGTWRRRHLDLPLSPPEPRDLVMVWCRGVCIWWRRGPGVPAPVQFRHPSSWLASLWLALERSRFAAQMYLVLVPLPRPTYPPPRVSCSATQVNRCLYRECGNHRATSCTRARLPLVVNQAALCGSLPSLERLGSTPFSASRHTTLRGDCTTVEILVLIRGICYFNFQLGDNRLHRVWS</sequence>
<dbReference type="Proteomes" id="UP000736672">
    <property type="component" value="Unassembled WGS sequence"/>
</dbReference>
<organism evidence="1 2">
    <name type="scientific">Fusarium solani</name>
    <name type="common">Filamentous fungus</name>
    <dbReference type="NCBI Taxonomy" id="169388"/>
    <lineage>
        <taxon>Eukaryota</taxon>
        <taxon>Fungi</taxon>
        <taxon>Dikarya</taxon>
        <taxon>Ascomycota</taxon>
        <taxon>Pezizomycotina</taxon>
        <taxon>Sordariomycetes</taxon>
        <taxon>Hypocreomycetidae</taxon>
        <taxon>Hypocreales</taxon>
        <taxon>Nectriaceae</taxon>
        <taxon>Fusarium</taxon>
        <taxon>Fusarium solani species complex</taxon>
    </lineage>
</organism>
<evidence type="ECO:0000313" key="2">
    <source>
        <dbReference type="Proteomes" id="UP000736672"/>
    </source>
</evidence>
<dbReference type="EMBL" id="JAGTJS010000001">
    <property type="protein sequence ID" value="KAH7276041.1"/>
    <property type="molecule type" value="Genomic_DNA"/>
</dbReference>
<comment type="caution">
    <text evidence="1">The sequence shown here is derived from an EMBL/GenBank/DDBJ whole genome shotgun (WGS) entry which is preliminary data.</text>
</comment>
<name>A0A9P9L8M8_FUSSL</name>
<accession>A0A9P9L8M8</accession>
<proteinExistence type="predicted"/>